<organism evidence="1 2">
    <name type="scientific">Aquilegia coerulea</name>
    <name type="common">Rocky mountain columbine</name>
    <dbReference type="NCBI Taxonomy" id="218851"/>
    <lineage>
        <taxon>Eukaryota</taxon>
        <taxon>Viridiplantae</taxon>
        <taxon>Streptophyta</taxon>
        <taxon>Embryophyta</taxon>
        <taxon>Tracheophyta</taxon>
        <taxon>Spermatophyta</taxon>
        <taxon>Magnoliopsida</taxon>
        <taxon>Ranunculales</taxon>
        <taxon>Ranunculaceae</taxon>
        <taxon>Thalictroideae</taxon>
        <taxon>Aquilegia</taxon>
    </lineage>
</organism>
<dbReference type="PANTHER" id="PTHR47481">
    <property type="match status" value="1"/>
</dbReference>
<dbReference type="STRING" id="218851.A0A2G5ENS8"/>
<sequence>MASKYPYPSTLNVGNFVSIKLTPDNYRLWMTQMLGLVESQDMMDFITGETPAPPQTTTDSDGKKITNLDFASWRRSDRLLRGWITGTLTEETLTLVVGLQTSMDVWNALTDSFAQGSTEREFHLEQKLQSIRKGTASISNYISSFKTICDDLAAMGKPVDDRKKVFWLLNGLGKEYKSFVTTMLKPPIPSYKEILPLLQNHETWINTHETETNHESSGLKVFGVKDRHKIKISVGLNNRLIDVEVNIMHGRAINNWIFRVTTRYHLIG</sequence>
<keyword evidence="2" id="KW-1185">Reference proteome</keyword>
<dbReference type="EMBL" id="KZ305023">
    <property type="protein sequence ID" value="PIA57436.1"/>
    <property type="molecule type" value="Genomic_DNA"/>
</dbReference>
<dbReference type="InParanoid" id="A0A2G5ENS8"/>
<proteinExistence type="predicted"/>
<accession>A0A2G5ENS8</accession>
<dbReference type="AlphaFoldDB" id="A0A2G5ENS8"/>
<reference evidence="1 2" key="1">
    <citation type="submission" date="2017-09" db="EMBL/GenBank/DDBJ databases">
        <title>WGS assembly of Aquilegia coerulea Goldsmith.</title>
        <authorList>
            <person name="Hodges S."/>
            <person name="Kramer E."/>
            <person name="Nordborg M."/>
            <person name="Tomkins J."/>
            <person name="Borevitz J."/>
            <person name="Derieg N."/>
            <person name="Yan J."/>
            <person name="Mihaltcheva S."/>
            <person name="Hayes R.D."/>
            <person name="Rokhsar D."/>
        </authorList>
    </citation>
    <scope>NUCLEOTIDE SEQUENCE [LARGE SCALE GENOMIC DNA]</scope>
    <source>
        <strain evidence="2">cv. Goldsmith</strain>
    </source>
</reference>
<protein>
    <recommendedName>
        <fullName evidence="3">Retrotransposon Copia-like N-terminal domain-containing protein</fullName>
    </recommendedName>
</protein>
<evidence type="ECO:0000313" key="1">
    <source>
        <dbReference type="EMBL" id="PIA57436.1"/>
    </source>
</evidence>
<evidence type="ECO:0008006" key="3">
    <source>
        <dbReference type="Google" id="ProtNLM"/>
    </source>
</evidence>
<dbReference type="OrthoDB" id="1845088at2759"/>
<dbReference type="PANTHER" id="PTHR47481:SF10">
    <property type="entry name" value="COPIA-LIKE POLYPROTEIN_RETROTRANSPOSON"/>
    <property type="match status" value="1"/>
</dbReference>
<gene>
    <name evidence="1" type="ORF">AQUCO_00600275v1</name>
</gene>
<dbReference type="Proteomes" id="UP000230069">
    <property type="component" value="Unassembled WGS sequence"/>
</dbReference>
<name>A0A2G5ENS8_AQUCA</name>
<evidence type="ECO:0000313" key="2">
    <source>
        <dbReference type="Proteomes" id="UP000230069"/>
    </source>
</evidence>
<dbReference type="Pfam" id="PF14223">
    <property type="entry name" value="Retrotran_gag_2"/>
    <property type="match status" value="1"/>
</dbReference>